<dbReference type="AlphaFoldDB" id="A0A075MRN4"/>
<gene>
    <name evidence="2" type="ORF">NTE_01762</name>
</gene>
<keyword evidence="2" id="KW-0624">Polysaccharide degradation</keyword>
<dbReference type="PROSITE" id="PS51677">
    <property type="entry name" value="NODB"/>
    <property type="match status" value="1"/>
</dbReference>
<protein>
    <submittedName>
        <fullName evidence="2">Putative xylanase/chitin deacetylase</fullName>
    </submittedName>
</protein>
<dbReference type="Pfam" id="PF01522">
    <property type="entry name" value="Polysacc_deac_1"/>
    <property type="match status" value="1"/>
</dbReference>
<keyword evidence="2" id="KW-0378">Hydrolase</keyword>
<proteinExistence type="predicted"/>
<dbReference type="GO" id="GO:0016798">
    <property type="term" value="F:hydrolase activity, acting on glycosyl bonds"/>
    <property type="evidence" value="ECO:0007669"/>
    <property type="project" value="UniProtKB-KW"/>
</dbReference>
<dbReference type="GO" id="GO:0016810">
    <property type="term" value="F:hydrolase activity, acting on carbon-nitrogen (but not peptide) bonds"/>
    <property type="evidence" value="ECO:0007669"/>
    <property type="project" value="InterPro"/>
</dbReference>
<evidence type="ECO:0000259" key="1">
    <source>
        <dbReference type="PROSITE" id="PS51677"/>
    </source>
</evidence>
<dbReference type="PANTHER" id="PTHR10587">
    <property type="entry name" value="GLYCOSYL TRANSFERASE-RELATED"/>
    <property type="match status" value="1"/>
</dbReference>
<keyword evidence="3" id="KW-1185">Reference proteome</keyword>
<dbReference type="SUPFAM" id="SSF88713">
    <property type="entry name" value="Glycoside hydrolase/deacetylase"/>
    <property type="match status" value="1"/>
</dbReference>
<dbReference type="GeneID" id="41597532"/>
<name>A0A075MRN4_9ARCH</name>
<keyword evidence="2" id="KW-0858">Xylan degradation</keyword>
<feature type="domain" description="NodB homology" evidence="1">
    <location>
        <begin position="43"/>
        <end position="272"/>
    </location>
</feature>
<evidence type="ECO:0000313" key="2">
    <source>
        <dbReference type="EMBL" id="AIF83823.1"/>
    </source>
</evidence>
<dbReference type="Gene3D" id="3.20.20.370">
    <property type="entry name" value="Glycoside hydrolase/deacetylase"/>
    <property type="match status" value="1"/>
</dbReference>
<keyword evidence="2" id="KW-0119">Carbohydrate metabolism</keyword>
<dbReference type="GO" id="GO:0045493">
    <property type="term" value="P:xylan catabolic process"/>
    <property type="evidence" value="ECO:0007669"/>
    <property type="project" value="UniProtKB-KW"/>
</dbReference>
<dbReference type="RefSeq" id="WP_148700525.1">
    <property type="nucleotide sequence ID" value="NZ_CP007174.1"/>
</dbReference>
<dbReference type="InterPro" id="IPR011330">
    <property type="entry name" value="Glyco_hydro/deAcase_b/a-brl"/>
</dbReference>
<dbReference type="HOGENOM" id="CLU_958524_0_0_2"/>
<accession>A0A075MRN4</accession>
<evidence type="ECO:0000313" key="3">
    <source>
        <dbReference type="Proteomes" id="UP000028194"/>
    </source>
</evidence>
<dbReference type="eggNOG" id="arCOG02876">
    <property type="taxonomic scope" value="Archaea"/>
</dbReference>
<keyword evidence="2" id="KW-0326">Glycosidase</keyword>
<dbReference type="STRING" id="1459636.NTE_01762"/>
<dbReference type="EMBL" id="CP007174">
    <property type="protein sequence ID" value="AIF83823.1"/>
    <property type="molecule type" value="Genomic_DNA"/>
</dbReference>
<dbReference type="InterPro" id="IPR050248">
    <property type="entry name" value="Polysacc_deacetylase_ArnD"/>
</dbReference>
<sequence length="284" mass="32115">MRKEENMKGIAFAVAGCAMLLLATVGAAPSFNAQQQTLGEKCRCVAFRLDDIQDYYLQGTQIRLMDEFERRNLPLTVGVIGNYFGQDEKIVSFVKEGVAAGRLEVANHGWNHERFTLYSQTEQSDLMAKTNEKLNNILGFRPLIFIAPYNAVNDKTFAAAKDNAILYVSANMTFDKPPYNNKRDDGLWHYPETAETGDLSSDGARWLGYDHEKTMSEIKRGIDENGFAVVTMHPMEFALRDGLSFHDKLDEKQMQELDMLLKSINEQGYEITTLGDLAWRSESV</sequence>
<reference evidence="2 3" key="1">
    <citation type="journal article" date="2014" name="PLoS ONE">
        <title>Genome Sequence of Candidatus Nitrososphaera evergladensis from Group I.1b Enriched from Everglades Soil Reveals Novel Genomic Features of the Ammonia-Oxidizing Archaea.</title>
        <authorList>
            <person name="Zhalnina K.V."/>
            <person name="Dias R."/>
            <person name="Leonard M.T."/>
            <person name="Dorr de Quadros P."/>
            <person name="Camargo F.A."/>
            <person name="Drew J.C."/>
            <person name="Farmerie W.G."/>
            <person name="Daroub S.H."/>
            <person name="Triplett E.W."/>
        </authorList>
    </citation>
    <scope>NUCLEOTIDE SEQUENCE [LARGE SCALE GENOMIC DNA]</scope>
    <source>
        <strain evidence="2 3">SR1</strain>
    </source>
</reference>
<dbReference type="KEGG" id="nev:NTE_01762"/>
<dbReference type="Proteomes" id="UP000028194">
    <property type="component" value="Chromosome"/>
</dbReference>
<dbReference type="OrthoDB" id="306789at2157"/>
<dbReference type="InterPro" id="IPR002509">
    <property type="entry name" value="NODB_dom"/>
</dbReference>
<organism evidence="2 3">
    <name type="scientific">Candidatus Nitrososphaera evergladensis SR1</name>
    <dbReference type="NCBI Taxonomy" id="1459636"/>
    <lineage>
        <taxon>Archaea</taxon>
        <taxon>Nitrososphaerota</taxon>
        <taxon>Nitrososphaeria</taxon>
        <taxon>Nitrososphaerales</taxon>
        <taxon>Nitrososphaeraceae</taxon>
        <taxon>Nitrososphaera</taxon>
    </lineage>
</organism>